<keyword evidence="8" id="KW-1185">Reference proteome</keyword>
<dbReference type="SUPFAM" id="SSF52833">
    <property type="entry name" value="Thioredoxin-like"/>
    <property type="match status" value="1"/>
</dbReference>
<evidence type="ECO:0000256" key="4">
    <source>
        <dbReference type="ARBA" id="ARBA00023284"/>
    </source>
</evidence>
<evidence type="ECO:0000256" key="3">
    <source>
        <dbReference type="ARBA" id="ARBA00023157"/>
    </source>
</evidence>
<protein>
    <recommendedName>
        <fullName evidence="5">Thioredoxin domain-containing protein</fullName>
    </recommendedName>
</protein>
<evidence type="ECO:0000313" key="8">
    <source>
        <dbReference type="Proteomes" id="UP000030764"/>
    </source>
</evidence>
<evidence type="ECO:0000313" key="6">
    <source>
        <dbReference type="EMBL" id="KFD55324.1"/>
    </source>
</evidence>
<dbReference type="InterPro" id="IPR005746">
    <property type="entry name" value="Thioredoxin"/>
</dbReference>
<dbReference type="PANTHER" id="PTHR45663">
    <property type="entry name" value="GEO12009P1"/>
    <property type="match status" value="1"/>
</dbReference>
<gene>
    <name evidence="6" type="ORF">M513_03664</name>
    <name evidence="7" type="ORF">M514_03664</name>
</gene>
<dbReference type="InterPro" id="IPR013766">
    <property type="entry name" value="Thioredoxin_domain"/>
</dbReference>
<dbReference type="EMBL" id="KL367502">
    <property type="protein sequence ID" value="KFD68643.1"/>
    <property type="molecule type" value="Genomic_DNA"/>
</dbReference>
<dbReference type="CDD" id="cd02947">
    <property type="entry name" value="TRX_family"/>
    <property type="match status" value="1"/>
</dbReference>
<evidence type="ECO:0000313" key="7">
    <source>
        <dbReference type="EMBL" id="KFD68643.1"/>
    </source>
</evidence>
<evidence type="ECO:0000256" key="2">
    <source>
        <dbReference type="ARBA" id="ARBA00022982"/>
    </source>
</evidence>
<name>A0A085MDM8_9BILA</name>
<dbReference type="InterPro" id="IPR036249">
    <property type="entry name" value="Thioredoxin-like_sf"/>
</dbReference>
<dbReference type="Gene3D" id="3.40.30.10">
    <property type="entry name" value="Glutaredoxin"/>
    <property type="match status" value="1"/>
</dbReference>
<dbReference type="Proteomes" id="UP000030758">
    <property type="component" value="Unassembled WGS sequence"/>
</dbReference>
<dbReference type="PRINTS" id="PR00421">
    <property type="entry name" value="THIOREDOXIN"/>
</dbReference>
<feature type="domain" description="Thioredoxin" evidence="5">
    <location>
        <begin position="54"/>
        <end position="167"/>
    </location>
</feature>
<proteinExistence type="predicted"/>
<keyword evidence="2" id="KW-0249">Electron transport</keyword>
<dbReference type="NCBIfam" id="TIGR01068">
    <property type="entry name" value="thioredoxin"/>
    <property type="match status" value="1"/>
</dbReference>
<dbReference type="EMBL" id="KL363200">
    <property type="protein sequence ID" value="KFD55324.1"/>
    <property type="molecule type" value="Genomic_DNA"/>
</dbReference>
<organism evidence="6 8">
    <name type="scientific">Trichuris suis</name>
    <name type="common">pig whipworm</name>
    <dbReference type="NCBI Taxonomy" id="68888"/>
    <lineage>
        <taxon>Eukaryota</taxon>
        <taxon>Metazoa</taxon>
        <taxon>Ecdysozoa</taxon>
        <taxon>Nematoda</taxon>
        <taxon>Enoplea</taxon>
        <taxon>Dorylaimia</taxon>
        <taxon>Trichinellida</taxon>
        <taxon>Trichuridae</taxon>
        <taxon>Trichuris</taxon>
    </lineage>
</organism>
<dbReference type="AlphaFoldDB" id="A0A085MDM8"/>
<dbReference type="GO" id="GO:0005737">
    <property type="term" value="C:cytoplasm"/>
    <property type="evidence" value="ECO:0007669"/>
    <property type="project" value="TreeGrafter"/>
</dbReference>
<keyword evidence="4" id="KW-0676">Redox-active center</keyword>
<dbReference type="PANTHER" id="PTHR45663:SF11">
    <property type="entry name" value="GEO12009P1"/>
    <property type="match status" value="1"/>
</dbReference>
<accession>A0A085MDM8</accession>
<evidence type="ECO:0000259" key="5">
    <source>
        <dbReference type="PROSITE" id="PS51352"/>
    </source>
</evidence>
<sequence length="169" mass="19118">MNRLQKPLNASLRVVRRLFRQLQYTPMSCRLLASGRFCRTSVTSGAQQRFIRSLCTDRPSSSFSIQDYEDFKERVLNADRPVAVQFHAEWCGPCKLLGPRLESIVDNTEGDVLLARLNVDDCADLAMEYGVQSIPTVLGFRDGEIVEKIVGVVDDETIRNFVDKLSSEE</sequence>
<dbReference type="PROSITE" id="PS51352">
    <property type="entry name" value="THIOREDOXIN_2"/>
    <property type="match status" value="1"/>
</dbReference>
<dbReference type="GO" id="GO:0015035">
    <property type="term" value="F:protein-disulfide reductase activity"/>
    <property type="evidence" value="ECO:0007669"/>
    <property type="project" value="InterPro"/>
</dbReference>
<dbReference type="Proteomes" id="UP000030764">
    <property type="component" value="Unassembled WGS sequence"/>
</dbReference>
<dbReference type="FunFam" id="3.40.30.10:FF:000001">
    <property type="entry name" value="Thioredoxin"/>
    <property type="match status" value="1"/>
</dbReference>
<keyword evidence="3" id="KW-1015">Disulfide bond</keyword>
<keyword evidence="1" id="KW-0813">Transport</keyword>
<reference evidence="6 8" key="1">
    <citation type="journal article" date="2014" name="Nat. Genet.">
        <title>Genome and transcriptome of the porcine whipworm Trichuris suis.</title>
        <authorList>
            <person name="Jex A.R."/>
            <person name="Nejsum P."/>
            <person name="Schwarz E.M."/>
            <person name="Hu L."/>
            <person name="Young N.D."/>
            <person name="Hall R.S."/>
            <person name="Korhonen P.K."/>
            <person name="Liao S."/>
            <person name="Thamsborg S."/>
            <person name="Xia J."/>
            <person name="Xu P."/>
            <person name="Wang S."/>
            <person name="Scheerlinck J.P."/>
            <person name="Hofmann A."/>
            <person name="Sternberg P.W."/>
            <person name="Wang J."/>
            <person name="Gasser R.B."/>
        </authorList>
    </citation>
    <scope>NUCLEOTIDE SEQUENCE [LARGE SCALE GENOMIC DNA]</scope>
    <source>
        <strain evidence="7">DCEP-RM93F</strain>
        <strain evidence="6">DCEP-RM93M</strain>
    </source>
</reference>
<evidence type="ECO:0000256" key="1">
    <source>
        <dbReference type="ARBA" id="ARBA00022448"/>
    </source>
</evidence>
<dbReference type="Pfam" id="PF00085">
    <property type="entry name" value="Thioredoxin"/>
    <property type="match status" value="1"/>
</dbReference>